<organism evidence="2 3">
    <name type="scientific">Kosakonia arachidis</name>
    <dbReference type="NCBI Taxonomy" id="551989"/>
    <lineage>
        <taxon>Bacteria</taxon>
        <taxon>Pseudomonadati</taxon>
        <taxon>Pseudomonadota</taxon>
        <taxon>Gammaproteobacteria</taxon>
        <taxon>Enterobacterales</taxon>
        <taxon>Enterobacteriaceae</taxon>
        <taxon>Kosakonia</taxon>
    </lineage>
</organism>
<evidence type="ECO:0000313" key="2">
    <source>
        <dbReference type="EMBL" id="SFU15415.1"/>
    </source>
</evidence>
<evidence type="ECO:0000313" key="3">
    <source>
        <dbReference type="Proteomes" id="UP000199187"/>
    </source>
</evidence>
<proteinExistence type="predicted"/>
<dbReference type="PANTHER" id="PTHR30289:SF1">
    <property type="entry name" value="PEBP (PHOSPHATIDYLETHANOLAMINE-BINDING PROTEIN) FAMILY PROTEIN"/>
    <property type="match status" value="1"/>
</dbReference>
<dbReference type="InterPro" id="IPR005247">
    <property type="entry name" value="YbhB_YbcL/LppC-like"/>
</dbReference>
<dbReference type="Pfam" id="PF01161">
    <property type="entry name" value="PBP"/>
    <property type="match status" value="1"/>
</dbReference>
<keyword evidence="1" id="KW-0732">Signal</keyword>
<dbReference type="Proteomes" id="UP000199187">
    <property type="component" value="Unassembled WGS sequence"/>
</dbReference>
<dbReference type="SUPFAM" id="SSF49777">
    <property type="entry name" value="PEBP-like"/>
    <property type="match status" value="1"/>
</dbReference>
<accession>A0A1I7DUT7</accession>
<feature type="chain" id="PRO_5011694188" description="Phospholipid-binding protein, PBP family" evidence="1">
    <location>
        <begin position="24"/>
        <end position="187"/>
    </location>
</feature>
<sequence length="187" mass="19488">MSRFILPVAGTLCLAMVSQAAFAANFTLTSDELHSGKFSQTQLLSEPYGFGCSGSNKSPSFSWSGAPAGTKSFALQIYDRDAPTGLGWVHWQVVNIPASANGIPASIASDNKGLPAGAIQSRTDFGVPGYGGPCPPQGQTHRYEITLTALKVEKLPGITAESTPALVGFMTKANALGEAKIVITQGR</sequence>
<evidence type="ECO:0008006" key="4">
    <source>
        <dbReference type="Google" id="ProtNLM"/>
    </source>
</evidence>
<dbReference type="InterPro" id="IPR036610">
    <property type="entry name" value="PEBP-like_sf"/>
</dbReference>
<dbReference type="PANTHER" id="PTHR30289">
    <property type="entry name" value="UNCHARACTERIZED PROTEIN YBCL-RELATED"/>
    <property type="match status" value="1"/>
</dbReference>
<keyword evidence="3" id="KW-1185">Reference proteome</keyword>
<name>A0A1I7DUT7_9ENTR</name>
<dbReference type="InterPro" id="IPR008914">
    <property type="entry name" value="PEBP"/>
</dbReference>
<evidence type="ECO:0000256" key="1">
    <source>
        <dbReference type="SAM" id="SignalP"/>
    </source>
</evidence>
<dbReference type="RefSeq" id="WP_090125041.1">
    <property type="nucleotide sequence ID" value="NZ_CP045300.1"/>
</dbReference>
<protein>
    <recommendedName>
        <fullName evidence="4">Phospholipid-binding protein, PBP family</fullName>
    </recommendedName>
</protein>
<reference evidence="3" key="1">
    <citation type="submission" date="2016-10" db="EMBL/GenBank/DDBJ databases">
        <authorList>
            <person name="Varghese N."/>
            <person name="Submissions S."/>
        </authorList>
    </citation>
    <scope>NUCLEOTIDE SEQUENCE [LARGE SCALE GENOMIC DNA]</scope>
    <source>
        <strain evidence="3">Ah-143</strain>
    </source>
</reference>
<gene>
    <name evidence="2" type="ORF">SAMN05192562_1072</name>
</gene>
<dbReference type="CDD" id="cd00865">
    <property type="entry name" value="PEBP_bact_arch"/>
    <property type="match status" value="1"/>
</dbReference>
<dbReference type="Gene3D" id="3.90.280.10">
    <property type="entry name" value="PEBP-like"/>
    <property type="match status" value="1"/>
</dbReference>
<dbReference type="AlphaFoldDB" id="A0A1I7DUT7"/>
<dbReference type="OrthoDB" id="9797506at2"/>
<dbReference type="EMBL" id="FPAU01000007">
    <property type="protein sequence ID" value="SFU15415.1"/>
    <property type="molecule type" value="Genomic_DNA"/>
</dbReference>
<dbReference type="NCBIfam" id="TIGR00481">
    <property type="entry name" value="YbhB/YbcL family Raf kinase inhibitor-like protein"/>
    <property type="match status" value="1"/>
</dbReference>
<feature type="signal peptide" evidence="1">
    <location>
        <begin position="1"/>
        <end position="23"/>
    </location>
</feature>